<dbReference type="PANTHER" id="PTHR37291">
    <property type="entry name" value="5-METHYLCYTOSINE-SPECIFIC RESTRICTION ENZYME B"/>
    <property type="match status" value="1"/>
</dbReference>
<organism evidence="2">
    <name type="scientific">Geobacillus sp. (strain WCH70)</name>
    <dbReference type="NCBI Taxonomy" id="471223"/>
    <lineage>
        <taxon>Bacteria</taxon>
        <taxon>Bacillati</taxon>
        <taxon>Bacillota</taxon>
        <taxon>Bacilli</taxon>
        <taxon>Bacillales</taxon>
        <taxon>Anoxybacillaceae</taxon>
        <taxon>Geobacillus</taxon>
    </lineage>
</organism>
<evidence type="ECO:0000259" key="1">
    <source>
        <dbReference type="Pfam" id="PF07728"/>
    </source>
</evidence>
<dbReference type="InterPro" id="IPR027417">
    <property type="entry name" value="P-loop_NTPase"/>
</dbReference>
<dbReference type="GO" id="GO:0016887">
    <property type="term" value="F:ATP hydrolysis activity"/>
    <property type="evidence" value="ECO:0007669"/>
    <property type="project" value="InterPro"/>
</dbReference>
<name>C5DAA1_GEOSW</name>
<dbReference type="STRING" id="471223.GWCH70_1385"/>
<dbReference type="eggNOG" id="COG1401">
    <property type="taxonomic scope" value="Bacteria"/>
</dbReference>
<dbReference type="KEGG" id="gwc:GWCH70_1385"/>
<dbReference type="InterPro" id="IPR011704">
    <property type="entry name" value="ATPase_dyneun-rel_AAA"/>
</dbReference>
<dbReference type="AlphaFoldDB" id="C5DAA1"/>
<dbReference type="GO" id="GO:0005524">
    <property type="term" value="F:ATP binding"/>
    <property type="evidence" value="ECO:0007669"/>
    <property type="project" value="InterPro"/>
</dbReference>
<dbReference type="Gene3D" id="3.40.50.300">
    <property type="entry name" value="P-loop containing nucleotide triphosphate hydrolases"/>
    <property type="match status" value="1"/>
</dbReference>
<dbReference type="HOGENOM" id="CLU_008747_2_3_9"/>
<dbReference type="InterPro" id="IPR052934">
    <property type="entry name" value="Methyl-DNA_Rec/Restrict_Enz"/>
</dbReference>
<dbReference type="OrthoDB" id="9781481at2"/>
<proteinExistence type="predicted"/>
<gene>
    <name evidence="2" type="ordered locus">GWCH70_1385</name>
</gene>
<dbReference type="REBASE" id="21089">
    <property type="entry name" value="GspWCHMcrBCP"/>
</dbReference>
<protein>
    <submittedName>
        <fullName evidence="2">ATPase associated with various cellular activities AAA_5</fullName>
    </submittedName>
</protein>
<dbReference type="SUPFAM" id="SSF52540">
    <property type="entry name" value="P-loop containing nucleoside triphosphate hydrolases"/>
    <property type="match status" value="1"/>
</dbReference>
<dbReference type="EMBL" id="CP001638">
    <property type="protein sequence ID" value="ACS24215.1"/>
    <property type="molecule type" value="Genomic_DNA"/>
</dbReference>
<dbReference type="Pfam" id="PF07728">
    <property type="entry name" value="AAA_5"/>
    <property type="match status" value="1"/>
</dbReference>
<dbReference type="PANTHER" id="PTHR37291:SF1">
    <property type="entry name" value="TYPE IV METHYL-DIRECTED RESTRICTION ENZYME ECOKMCRB SUBUNIT"/>
    <property type="match status" value="1"/>
</dbReference>
<reference evidence="2" key="1">
    <citation type="submission" date="2009-06" db="EMBL/GenBank/DDBJ databases">
        <title>Complete sequence of chromosome of Geopacillus sp. WCH70.</title>
        <authorList>
            <consortium name="US DOE Joint Genome Institute"/>
            <person name="Lucas S."/>
            <person name="Copeland A."/>
            <person name="Lapidus A."/>
            <person name="Glavina del Rio T."/>
            <person name="Dalin E."/>
            <person name="Tice H."/>
            <person name="Bruce D."/>
            <person name="Goodwin L."/>
            <person name="Pitluck S."/>
            <person name="Chertkov O."/>
            <person name="Brettin T."/>
            <person name="Detter J.C."/>
            <person name="Han C."/>
            <person name="Larimer F."/>
            <person name="Land M."/>
            <person name="Hauser L."/>
            <person name="Kyrpides N."/>
            <person name="Mikhailova N."/>
            <person name="Brumm P."/>
            <person name="Mead D.A."/>
            <person name="Richardson P."/>
        </authorList>
    </citation>
    <scope>NUCLEOTIDE SEQUENCE [LARGE SCALE GENOMIC DNA]</scope>
    <source>
        <strain evidence="2">WCH70</strain>
    </source>
</reference>
<feature type="domain" description="ATPase dynein-related AAA" evidence="1">
    <location>
        <begin position="404"/>
        <end position="560"/>
    </location>
</feature>
<accession>C5DAA1</accession>
<evidence type="ECO:0000313" key="2">
    <source>
        <dbReference type="EMBL" id="ACS24215.1"/>
    </source>
</evidence>
<sequence>MTNILSQLDYYIERYESEVNVDERVKRADELLEEFQQKYSLDRFKTMTLSEYALGKGGETYSWWIEYYSDALGSIKGGNAKKHIIYYSKDKEEWIFPDQFTNELEAWEKLRSDFIQLIEQFGEGIDSSNLLYRSNMVKTKTLYLFYPDKLLPIYSIPDIQLFLSALGVPKEQWKPYKDDSVALNRLLKETIEKIDPLSMWHPVKVMNFLYYTLKKGKTRYVKVAPGRNAEFWGECKEGNYISIGWDEVGDLSKYPDYHEFKAAFQKLYYRDNAKKATEKANEVWLFYSLEPGDRIVVNKGTSQIIAIGTVTNEGYEFREDLPKHKHTVHVKWDENFSPVTIPEQKYWAFKTVYELQEKEVEKWLKGTHQPPSVKNDENPPSFTEAEELFFKRMQKVLERKGQCILYGPPGTGKTYSARRYVEWSLYQLDIRQTKGYAEICTFHPSYTYEDFIEGFKPISTKHGQVSFQLEDGVFKRFCEKARQNPGVPFYFIIDELNRGNIPKIFGELITLLEKDKRNVEIVLPQSKELFSIPENVYIIATMNTSDRSIKMMDAALKRRFAFIECLPNYDVIDGVIDELTYSPAMILKAINQKLIEKGGRDKQIGHSYFMKHGEQITTIEELKEVFEFEIIPLLQEYCFDNYEELAYLIGEEFVNVEEMRINTDLFTGQDDVFINAINNIVKG</sequence>